<keyword evidence="2" id="KW-1185">Reference proteome</keyword>
<evidence type="ECO:0000313" key="2">
    <source>
        <dbReference type="Proteomes" id="UP001596317"/>
    </source>
</evidence>
<comment type="caution">
    <text evidence="1">The sequence shown here is derived from an EMBL/GenBank/DDBJ whole genome shotgun (WGS) entry which is preliminary data.</text>
</comment>
<gene>
    <name evidence="1" type="ORF">ACFP90_21645</name>
</gene>
<sequence length="92" mass="10030">MTKLDITHGAFRLQAVPGGDGLDTVTVTHAATGQPASLAEAKLRRVAFLFGPDGWRRVPRTTTLEIEATLMAFNGRPLTMADRLRVDQILMP</sequence>
<name>A0ABW1ZP05_9DEIO</name>
<accession>A0ABW1ZP05</accession>
<dbReference type="EMBL" id="JBHSWB010000002">
    <property type="protein sequence ID" value="MFC6662664.1"/>
    <property type="molecule type" value="Genomic_DNA"/>
</dbReference>
<reference evidence="2" key="1">
    <citation type="journal article" date="2019" name="Int. J. Syst. Evol. Microbiol.">
        <title>The Global Catalogue of Microorganisms (GCM) 10K type strain sequencing project: providing services to taxonomists for standard genome sequencing and annotation.</title>
        <authorList>
            <consortium name="The Broad Institute Genomics Platform"/>
            <consortium name="The Broad Institute Genome Sequencing Center for Infectious Disease"/>
            <person name="Wu L."/>
            <person name="Ma J."/>
        </authorList>
    </citation>
    <scope>NUCLEOTIDE SEQUENCE [LARGE SCALE GENOMIC DNA]</scope>
    <source>
        <strain evidence="2">CCUG 63830</strain>
    </source>
</reference>
<protein>
    <submittedName>
        <fullName evidence="1">Uncharacterized protein</fullName>
    </submittedName>
</protein>
<dbReference type="RefSeq" id="WP_224612368.1">
    <property type="nucleotide sequence ID" value="NZ_JAIQXV010000026.1"/>
</dbReference>
<dbReference type="Proteomes" id="UP001596317">
    <property type="component" value="Unassembled WGS sequence"/>
</dbReference>
<evidence type="ECO:0000313" key="1">
    <source>
        <dbReference type="EMBL" id="MFC6662664.1"/>
    </source>
</evidence>
<organism evidence="1 2">
    <name type="scientific">Deinococcus multiflagellatus</name>
    <dbReference type="NCBI Taxonomy" id="1656887"/>
    <lineage>
        <taxon>Bacteria</taxon>
        <taxon>Thermotogati</taxon>
        <taxon>Deinococcota</taxon>
        <taxon>Deinococci</taxon>
        <taxon>Deinococcales</taxon>
        <taxon>Deinococcaceae</taxon>
        <taxon>Deinococcus</taxon>
    </lineage>
</organism>
<proteinExistence type="predicted"/>